<evidence type="ECO:0000256" key="5">
    <source>
        <dbReference type="ARBA" id="ARBA00022963"/>
    </source>
</evidence>
<evidence type="ECO:0000256" key="1">
    <source>
        <dbReference type="ARBA" id="ARBA00000798"/>
    </source>
</evidence>
<dbReference type="PANTHER" id="PTHR43856:SF1">
    <property type="entry name" value="MITOCHONDRIAL CARDIOLIPIN HYDROLASE"/>
    <property type="match status" value="1"/>
</dbReference>
<dbReference type="AlphaFoldDB" id="C8X718"/>
<organism evidence="8 9">
    <name type="scientific">Nakamurella multipartita (strain ATCC 700099 / DSM 44233 / CIP 104796 / JCM 9543 / NBRC 105858 / Y-104)</name>
    <name type="common">Microsphaera multipartita</name>
    <dbReference type="NCBI Taxonomy" id="479431"/>
    <lineage>
        <taxon>Bacteria</taxon>
        <taxon>Bacillati</taxon>
        <taxon>Actinomycetota</taxon>
        <taxon>Actinomycetes</taxon>
        <taxon>Nakamurellales</taxon>
        <taxon>Nakamurellaceae</taxon>
        <taxon>Nakamurella</taxon>
    </lineage>
</organism>
<dbReference type="eggNOG" id="COG1502">
    <property type="taxonomic scope" value="Bacteria"/>
</dbReference>
<dbReference type="InterPro" id="IPR047955">
    <property type="entry name" value="DrmC-like"/>
</dbReference>
<dbReference type="InterPro" id="IPR051406">
    <property type="entry name" value="PLD_domain"/>
</dbReference>
<dbReference type="InParanoid" id="C8X718"/>
<dbReference type="GO" id="GO:0016891">
    <property type="term" value="F:RNA endonuclease activity producing 5'-phosphomonoesters, hydrolytic mechanism"/>
    <property type="evidence" value="ECO:0007669"/>
    <property type="project" value="TreeGrafter"/>
</dbReference>
<dbReference type="SUPFAM" id="SSF56024">
    <property type="entry name" value="Phospholipase D/nuclease"/>
    <property type="match status" value="1"/>
</dbReference>
<protein>
    <recommendedName>
        <fullName evidence="3">phospholipase D</fullName>
        <ecNumber evidence="3">3.1.4.4</ecNumber>
    </recommendedName>
</protein>
<keyword evidence="4" id="KW-0378">Hydrolase</keyword>
<evidence type="ECO:0000313" key="9">
    <source>
        <dbReference type="Proteomes" id="UP000002218"/>
    </source>
</evidence>
<dbReference type="KEGG" id="nml:Namu_0468"/>
<evidence type="ECO:0000256" key="3">
    <source>
        <dbReference type="ARBA" id="ARBA00012027"/>
    </source>
</evidence>
<keyword evidence="9" id="KW-1185">Reference proteome</keyword>
<evidence type="ECO:0000256" key="2">
    <source>
        <dbReference type="ARBA" id="ARBA00008664"/>
    </source>
</evidence>
<evidence type="ECO:0000256" key="6">
    <source>
        <dbReference type="ARBA" id="ARBA00023098"/>
    </source>
</evidence>
<dbReference type="Gene3D" id="3.30.870.10">
    <property type="entry name" value="Endonuclease Chain A"/>
    <property type="match status" value="1"/>
</dbReference>
<dbReference type="PANTHER" id="PTHR43856">
    <property type="entry name" value="CARDIOLIPIN HYDROLASE"/>
    <property type="match status" value="1"/>
</dbReference>
<feature type="domain" description="PLD phosphodiesterase" evidence="7">
    <location>
        <begin position="183"/>
        <end position="210"/>
    </location>
</feature>
<dbReference type="HOGENOM" id="CLU_092323_0_0_11"/>
<evidence type="ECO:0000259" key="7">
    <source>
        <dbReference type="PROSITE" id="PS50035"/>
    </source>
</evidence>
<evidence type="ECO:0000313" key="8">
    <source>
        <dbReference type="EMBL" id="ACV76887.1"/>
    </source>
</evidence>
<reference evidence="9" key="1">
    <citation type="submission" date="2009-09" db="EMBL/GenBank/DDBJ databases">
        <title>The complete genome of Nakamurella multipartita DSM 44233.</title>
        <authorList>
            <consortium name="US DOE Joint Genome Institute (JGI-PGF)"/>
            <person name="Lucas S."/>
            <person name="Copeland A."/>
            <person name="Lapidus A."/>
            <person name="Glavina del Rio T."/>
            <person name="Dalin E."/>
            <person name="Tice H."/>
            <person name="Bruce D."/>
            <person name="Goodwin L."/>
            <person name="Pitluck S."/>
            <person name="Kyrpides N."/>
            <person name="Mavromatis K."/>
            <person name="Ivanova N."/>
            <person name="Ovchinnikova G."/>
            <person name="Sims D."/>
            <person name="Meincke L."/>
            <person name="Brettin T."/>
            <person name="Detter J.C."/>
            <person name="Han C."/>
            <person name="Larimer F."/>
            <person name="Land M."/>
            <person name="Hauser L."/>
            <person name="Markowitz V."/>
            <person name="Cheng J.-F."/>
            <person name="Hugenholtz P."/>
            <person name="Woyke T."/>
            <person name="Wu D."/>
            <person name="Klenk H.-P."/>
            <person name="Eisen J.A."/>
        </authorList>
    </citation>
    <scope>NUCLEOTIDE SEQUENCE [LARGE SCALE GENOMIC DNA]</scope>
    <source>
        <strain evidence="9">ATCC 700099 / DSM 44233 / CIP 104796 / JCM 9543 / NBRC 105858 / Y-104</strain>
    </source>
</reference>
<proteinExistence type="inferred from homology"/>
<name>C8X718_NAKMY</name>
<reference evidence="8 9" key="2">
    <citation type="journal article" date="2010" name="Stand. Genomic Sci.">
        <title>Complete genome sequence of Nakamurella multipartita type strain (Y-104).</title>
        <authorList>
            <person name="Tice H."/>
            <person name="Mayilraj S."/>
            <person name="Sims D."/>
            <person name="Lapidus A."/>
            <person name="Nolan M."/>
            <person name="Lucas S."/>
            <person name="Glavina Del Rio T."/>
            <person name="Copeland A."/>
            <person name="Cheng J.F."/>
            <person name="Meincke L."/>
            <person name="Bruce D."/>
            <person name="Goodwin L."/>
            <person name="Pitluck S."/>
            <person name="Ivanova N."/>
            <person name="Mavromatis K."/>
            <person name="Ovchinnikova G."/>
            <person name="Pati A."/>
            <person name="Chen A."/>
            <person name="Palaniappan K."/>
            <person name="Land M."/>
            <person name="Hauser L."/>
            <person name="Chang Y.J."/>
            <person name="Jeffries C.D."/>
            <person name="Detter J.C."/>
            <person name="Brettin T."/>
            <person name="Rohde M."/>
            <person name="Goker M."/>
            <person name="Bristow J."/>
            <person name="Eisen J.A."/>
            <person name="Markowitz V."/>
            <person name="Hugenholtz P."/>
            <person name="Kyrpides N.C."/>
            <person name="Klenk H.P."/>
            <person name="Chen F."/>
        </authorList>
    </citation>
    <scope>NUCLEOTIDE SEQUENCE [LARGE SCALE GENOMIC DNA]</scope>
    <source>
        <strain evidence="9">ATCC 700099 / DSM 44233 / CIP 104796 / JCM 9543 / NBRC 105858 / Y-104</strain>
    </source>
</reference>
<dbReference type="PROSITE" id="PS50035">
    <property type="entry name" value="PLD"/>
    <property type="match status" value="1"/>
</dbReference>
<gene>
    <name evidence="8" type="ordered locus">Namu_0468</name>
</gene>
<dbReference type="CDD" id="cd09132">
    <property type="entry name" value="PLDc_unchar4"/>
    <property type="match status" value="1"/>
</dbReference>
<comment type="catalytic activity">
    <reaction evidence="1">
        <text>a 1,2-diacyl-sn-glycero-3-phosphocholine + H2O = a 1,2-diacyl-sn-glycero-3-phosphate + choline + H(+)</text>
        <dbReference type="Rhea" id="RHEA:14445"/>
        <dbReference type="ChEBI" id="CHEBI:15354"/>
        <dbReference type="ChEBI" id="CHEBI:15377"/>
        <dbReference type="ChEBI" id="CHEBI:15378"/>
        <dbReference type="ChEBI" id="CHEBI:57643"/>
        <dbReference type="ChEBI" id="CHEBI:58608"/>
        <dbReference type="EC" id="3.1.4.4"/>
    </reaction>
</comment>
<dbReference type="InterPro" id="IPR025202">
    <property type="entry name" value="PLD-like_dom"/>
</dbReference>
<accession>C8X718</accession>
<comment type="similarity">
    <text evidence="2">Belongs to the phospholipase D family.</text>
</comment>
<dbReference type="NCBIfam" id="NF038319">
    <property type="entry name" value="DISARM_DrmC_I"/>
    <property type="match status" value="1"/>
</dbReference>
<dbReference type="GO" id="GO:0016042">
    <property type="term" value="P:lipid catabolic process"/>
    <property type="evidence" value="ECO:0007669"/>
    <property type="project" value="UniProtKB-KW"/>
</dbReference>
<keyword evidence="6" id="KW-0443">Lipid metabolism</keyword>
<dbReference type="EMBL" id="CP001737">
    <property type="protein sequence ID" value="ACV76887.1"/>
    <property type="molecule type" value="Genomic_DNA"/>
</dbReference>
<keyword evidence="5" id="KW-0442">Lipid degradation</keyword>
<dbReference type="InterPro" id="IPR001736">
    <property type="entry name" value="PLipase_D/transphosphatidylase"/>
</dbReference>
<sequence>MTTFEQAVEKALGRASRDELCALAERIRDGGPIPSAWSGTAPVRIAAIVDSLAGYAGSRPEAGAYLLGAAVGYEHRRREQWVQVVWGGPVVHGAPIRGMGQVLADVIGRAEQSLLLMTYSAKPYQPVIAALSGALERGVAVSVVVETLQGAGSAISGPEPAAAFANLAGIELWHWPKKLRPNPKAKMHAKIAIGDRREMLVSSANLTASGIDASMEAGLLVRGGEAPRRADDQIRELMTEGTIVRLT</sequence>
<dbReference type="GO" id="GO:0004630">
    <property type="term" value="F:phospholipase D activity"/>
    <property type="evidence" value="ECO:0007669"/>
    <property type="project" value="UniProtKB-EC"/>
</dbReference>
<dbReference type="EC" id="3.1.4.4" evidence="3"/>
<dbReference type="STRING" id="479431.Namu_0468"/>
<evidence type="ECO:0000256" key="4">
    <source>
        <dbReference type="ARBA" id="ARBA00022801"/>
    </source>
</evidence>
<dbReference type="GO" id="GO:0006793">
    <property type="term" value="P:phosphorus metabolic process"/>
    <property type="evidence" value="ECO:0007669"/>
    <property type="project" value="UniProtKB-ARBA"/>
</dbReference>
<dbReference type="RefSeq" id="WP_015745805.1">
    <property type="nucleotide sequence ID" value="NC_013235.1"/>
</dbReference>
<dbReference type="Pfam" id="PF13091">
    <property type="entry name" value="PLDc_2"/>
    <property type="match status" value="1"/>
</dbReference>
<dbReference type="Proteomes" id="UP000002218">
    <property type="component" value="Chromosome"/>
</dbReference>